<dbReference type="GeneID" id="92361551"/>
<feature type="region of interest" description="Disordered" evidence="1">
    <location>
        <begin position="1440"/>
        <end position="1463"/>
    </location>
</feature>
<feature type="region of interest" description="Disordered" evidence="1">
    <location>
        <begin position="1044"/>
        <end position="1066"/>
    </location>
</feature>
<gene>
    <name evidence="2" type="ORF">LSCM4_05684</name>
</gene>
<organism evidence="2 3">
    <name type="scientific">Leishmania orientalis</name>
    <dbReference type="NCBI Taxonomy" id="2249476"/>
    <lineage>
        <taxon>Eukaryota</taxon>
        <taxon>Discoba</taxon>
        <taxon>Euglenozoa</taxon>
        <taxon>Kinetoplastea</taxon>
        <taxon>Metakinetoplastina</taxon>
        <taxon>Trypanosomatida</taxon>
        <taxon>Trypanosomatidae</taxon>
        <taxon>Leishmaniinae</taxon>
        <taxon>Leishmania</taxon>
    </lineage>
</organism>
<feature type="compositionally biased region" description="Polar residues" evidence="1">
    <location>
        <begin position="1681"/>
        <end position="1694"/>
    </location>
</feature>
<reference evidence="3" key="2">
    <citation type="journal article" date="2021" name="Sci. Data">
        <title>Chromosome-scale genome sequencing, assembly and annotation of six genomes from subfamily Leishmaniinae.</title>
        <authorList>
            <person name="Almutairi H."/>
            <person name="Urbaniak M.D."/>
            <person name="Bates M.D."/>
            <person name="Jariyapan N."/>
            <person name="Kwakye-Nuako G."/>
            <person name="Thomaz Soccol V."/>
            <person name="Al-Salem W.S."/>
            <person name="Dillon R.J."/>
            <person name="Bates P.A."/>
            <person name="Gatherer D."/>
        </authorList>
    </citation>
    <scope>NUCLEOTIDE SEQUENCE [LARGE SCALE GENOMIC DNA]</scope>
</reference>
<accession>A0A836HT34</accession>
<feature type="compositionally biased region" description="Basic and acidic residues" evidence="1">
    <location>
        <begin position="262"/>
        <end position="274"/>
    </location>
</feature>
<evidence type="ECO:0000313" key="3">
    <source>
        <dbReference type="Proteomes" id="UP000674143"/>
    </source>
</evidence>
<evidence type="ECO:0000256" key="1">
    <source>
        <dbReference type="SAM" id="MobiDB-lite"/>
    </source>
</evidence>
<feature type="region of interest" description="Disordered" evidence="1">
    <location>
        <begin position="236"/>
        <end position="286"/>
    </location>
</feature>
<sequence>MGWRRVVRGGFCRRKAAATALLLATRHARPPRPPAWASVCLRRGSLASPQGGRQEAVPMPTVAASTNSRATHPYEEGSADVSASAQARAAAHTVACSVPSGSPSAEATPSSLVFASGTHHRVVGTKALVPPPKSYAYVNSVVAARAPAAQLPADCAFSSALPGRAAAATAASMSPRVKVAVDGEDELVAAAPGAVRRALRQQASGTGGDMGDSDATLMLLRSVAHPLVTAFRDNTPEAIHVPGSTASPSPAERHAHRRRQRQIREARERRRQERAQQQSGAAVHPCQLQGGCQRQLSGLSTRASAGGGRVMQAVTHASVCPYRHYPSHYCVTQLRDGYCSLHDVGCCPWTHGDPGEGAARASVRSLPSDPDADLDVGLQGLSPLLPPESTLADAALRRSAEKVGDLLQLFLDAVSVMLEAALAEQQTHVTRGDVIEAGGREDEDLSRLSCCWELLAKVVRCSSIPTVFTGAPNSATSAGVNVGDVGLRLEVVPNGNSTDDARAWRMLSVPTEVAWCALASHGKDEASSSHPGVDPNVLDTSPFTAEELNYWSSYFILTPAFHGTDERHAAAGICRDDHGALHSGLRGLPRVRLTPCTTSWVLKAAATLMRAKSSRRAVADRLVDGAAFSVAPATTASACFEQATLYLLGWRRAQLQRYLLGDAHEATPHAGTEGLADGEASTTPPKASQAQHHEPQRAPESSLRWSPVSFLRDALLCTRLHAAQPAHVALEREMMVDDGEAGVNAKGSRGISPSCRTTLFDVFVSVVFASDAASTLNRAVPAASVRDGVLFSTGGSHAPSPPSSAVAPSASTTLKSSTAASMKRFREAWYEAHAVVVQLQKGLLQCLGEGATTEAAVAAPLCLYIQPAMLHVVSSLSIEFARCYEATLRSTAGWQPWTDVQMFHKEHAAVYNADTYARHHMPVVRLGLHNSLLNALLILTTNYADTAFQLQEPSDVRRVLLSSPTVDFPAATREPAPAFAAAERQAVSWWRAVQQEAPVYRQQHLQSSIAVSMGLLTALQEHSREQLEVRDTLMCEYEQRRAANERNHEERQGGLSHRLSGGGSRVRKYHACPTPSTEAGLSEQRQRLEELRGVSLLDRLLPFGSAIVSPDATASLLRQLLEGRHPYKALKLAASIVHASRMLRHADKQPRPSLQQCFQMVHTRVWSHRSQRHVLVKKRVPILRLVGDLTSEGLDDGNAPPGAQARRSVRPVGLAFVISDRVVVEMARVGLRMGAAGAALVSGVVQDCQRGALLDFTYQRGLPVPALQDIAEMLSEGRLAQSLSCMAAPAATSVAATASPLQPHERKGHGGRCHVAQGSEKALLVIMGLGGGEARLGGDSDGLGAPHQRIAPTPALLEVLETHTPPSSTAEHTAYLKLLLQDVARFSTMPVLLALQYQACFNRSRYATSRADGLSGAAAAMQTAYVMTISATGKASSFTESMRAPSCPTPAADDDDAPRTCPTSAESNQLLQVLRAEAEIQRPAVQEAIFSDASSLCRHRGADEGACSLSLAASQGNLCMDEVKALLLGTSRGGGALQARAEHDVEGVAEAVPAGRRRPKLSLAVLLHHVWSSNILAQSPAQQITSLWAVCAATLLGLAEAALRRSRGSSITERGRLEADGTHASLALRHAYVAAGPLLRQAAPQRSPLYVDATVKALLLCRPVASGEESGRENSGVAYTRRSSPSSTAIPTHTTRADDHFASTHRGEHPKDAWPMLFSSASAARVRSLPAFFALQCAFCTAVYAAGESTPAAEASLLPRIPSCLASLLEGLAAVRTAPPDRVREWPAWELFAPLLRHPVLAQMWLHDTFVCPSSHLLIWLVGALSQDDVEGYAMLRAWLSHIQVGPRLSLAMLQVLLAETERRYRSAVTRRQRRQHR</sequence>
<dbReference type="RefSeq" id="XP_067064431.1">
    <property type="nucleotide sequence ID" value="XM_067207617.1"/>
</dbReference>
<dbReference type="KEGG" id="loi:92361551"/>
<feature type="compositionally biased region" description="Polar residues" evidence="1">
    <location>
        <begin position="680"/>
        <end position="690"/>
    </location>
</feature>
<name>A0A836HT34_9TRYP</name>
<dbReference type="Proteomes" id="UP000674143">
    <property type="component" value="Unassembled WGS sequence"/>
</dbReference>
<feature type="region of interest" description="Disordered" evidence="1">
    <location>
        <begin position="669"/>
        <end position="704"/>
    </location>
</feature>
<evidence type="ECO:0000313" key="2">
    <source>
        <dbReference type="EMBL" id="KAG5482425.1"/>
    </source>
</evidence>
<feature type="region of interest" description="Disordered" evidence="1">
    <location>
        <begin position="1667"/>
        <end position="1696"/>
    </location>
</feature>
<proteinExistence type="predicted"/>
<reference evidence="3" key="1">
    <citation type="journal article" date="2021" name="Microbiol. Resour. Announc.">
        <title>LGAAP: Leishmaniinae Genome Assembly and Annotation Pipeline.</title>
        <authorList>
            <person name="Almutairi H."/>
            <person name="Urbaniak M.D."/>
            <person name="Bates M.D."/>
            <person name="Jariyapan N."/>
            <person name="Kwakye-Nuako G."/>
            <person name="Thomaz-Soccol V."/>
            <person name="Al-Salem W.S."/>
            <person name="Dillon R.J."/>
            <person name="Bates P.A."/>
            <person name="Gatherer D."/>
        </authorList>
    </citation>
    <scope>NUCLEOTIDE SEQUENCE [LARGE SCALE GENOMIC DNA]</scope>
</reference>
<keyword evidence="3" id="KW-1185">Reference proteome</keyword>
<comment type="caution">
    <text evidence="2">The sequence shown here is derived from an EMBL/GenBank/DDBJ whole genome shotgun (WGS) entry which is preliminary data.</text>
</comment>
<dbReference type="EMBL" id="JAFHLR010000016">
    <property type="protein sequence ID" value="KAG5482425.1"/>
    <property type="molecule type" value="Genomic_DNA"/>
</dbReference>
<protein>
    <submittedName>
        <fullName evidence="2">Uncharacterized protein</fullName>
    </submittedName>
</protein>